<evidence type="ECO:0000313" key="1">
    <source>
        <dbReference type="EMBL" id="WVZ59984.1"/>
    </source>
</evidence>
<proteinExistence type="predicted"/>
<dbReference type="EMBL" id="CP144746">
    <property type="protein sequence ID" value="WVZ59984.1"/>
    <property type="molecule type" value="Genomic_DNA"/>
</dbReference>
<keyword evidence="2" id="KW-1185">Reference proteome</keyword>
<dbReference type="AlphaFoldDB" id="A0AAQ3SSA9"/>
<accession>A0AAQ3SSA9</accession>
<evidence type="ECO:0000313" key="2">
    <source>
        <dbReference type="Proteomes" id="UP001341281"/>
    </source>
</evidence>
<gene>
    <name evidence="1" type="ORF">U9M48_010061</name>
</gene>
<dbReference type="Proteomes" id="UP001341281">
    <property type="component" value="Chromosome 02"/>
</dbReference>
<organism evidence="1 2">
    <name type="scientific">Paspalum notatum var. saurae</name>
    <dbReference type="NCBI Taxonomy" id="547442"/>
    <lineage>
        <taxon>Eukaryota</taxon>
        <taxon>Viridiplantae</taxon>
        <taxon>Streptophyta</taxon>
        <taxon>Embryophyta</taxon>
        <taxon>Tracheophyta</taxon>
        <taxon>Spermatophyta</taxon>
        <taxon>Magnoliopsida</taxon>
        <taxon>Liliopsida</taxon>
        <taxon>Poales</taxon>
        <taxon>Poaceae</taxon>
        <taxon>PACMAD clade</taxon>
        <taxon>Panicoideae</taxon>
        <taxon>Andropogonodae</taxon>
        <taxon>Paspaleae</taxon>
        <taxon>Paspalinae</taxon>
        <taxon>Paspalum</taxon>
    </lineage>
</organism>
<sequence>MSTVPASPRWAAFDGLPLVPCPRARRKQVGKQSCCRNILLQ</sequence>
<protein>
    <submittedName>
        <fullName evidence="1">Uncharacterized protein</fullName>
    </submittedName>
</protein>
<name>A0AAQ3SSA9_PASNO</name>
<reference evidence="1 2" key="1">
    <citation type="submission" date="2024-02" db="EMBL/GenBank/DDBJ databases">
        <title>High-quality chromosome-scale genome assembly of Pensacola bahiagrass (Paspalum notatum Flugge var. saurae).</title>
        <authorList>
            <person name="Vega J.M."/>
            <person name="Podio M."/>
            <person name="Orjuela J."/>
            <person name="Siena L.A."/>
            <person name="Pessino S.C."/>
            <person name="Combes M.C."/>
            <person name="Mariac C."/>
            <person name="Albertini E."/>
            <person name="Pupilli F."/>
            <person name="Ortiz J.P.A."/>
            <person name="Leblanc O."/>
        </authorList>
    </citation>
    <scope>NUCLEOTIDE SEQUENCE [LARGE SCALE GENOMIC DNA]</scope>
    <source>
        <strain evidence="1">R1</strain>
        <tissue evidence="1">Leaf</tissue>
    </source>
</reference>